<evidence type="ECO:0000256" key="4">
    <source>
        <dbReference type="ARBA" id="ARBA00023306"/>
    </source>
</evidence>
<evidence type="ECO:0000256" key="3">
    <source>
        <dbReference type="ARBA" id="ARBA00023013"/>
    </source>
</evidence>
<evidence type="ECO:0000259" key="5">
    <source>
        <dbReference type="Pfam" id="PF02234"/>
    </source>
</evidence>
<proteinExistence type="inferred from homology"/>
<dbReference type="GO" id="GO:0004861">
    <property type="term" value="F:cyclin-dependent protein serine/threonine kinase inhibitor activity"/>
    <property type="evidence" value="ECO:0007669"/>
    <property type="project" value="InterPro"/>
</dbReference>
<gene>
    <name evidence="6" type="ORF">RND81_11G219700</name>
</gene>
<dbReference type="GO" id="GO:0051726">
    <property type="term" value="P:regulation of cell cycle"/>
    <property type="evidence" value="ECO:0007669"/>
    <property type="project" value="InterPro"/>
</dbReference>
<dbReference type="GO" id="GO:0005654">
    <property type="term" value="C:nucleoplasm"/>
    <property type="evidence" value="ECO:0007669"/>
    <property type="project" value="UniProtKB-SubCell"/>
</dbReference>
<evidence type="ECO:0000313" key="7">
    <source>
        <dbReference type="Proteomes" id="UP001443914"/>
    </source>
</evidence>
<dbReference type="InterPro" id="IPR003175">
    <property type="entry name" value="CDI_dom"/>
</dbReference>
<dbReference type="PANTHER" id="PTHR46776">
    <property type="entry name" value="CYCLIN-DEPENDENT KINASE INHIBITOR 4-RELATED"/>
    <property type="match status" value="1"/>
</dbReference>
<keyword evidence="7" id="KW-1185">Reference proteome</keyword>
<dbReference type="InterPro" id="IPR044898">
    <property type="entry name" value="CDI_dom_sf"/>
</dbReference>
<accession>A0AAW1HPA4</accession>
<name>A0AAW1HPA4_SAPOF</name>
<comment type="similarity">
    <text evidence="2">Belongs to the CDI family. ICK/KRP subfamily.</text>
</comment>
<dbReference type="EMBL" id="JBDFQZ010000011">
    <property type="protein sequence ID" value="KAK9678566.1"/>
    <property type="molecule type" value="Genomic_DNA"/>
</dbReference>
<evidence type="ECO:0000256" key="1">
    <source>
        <dbReference type="ARBA" id="ARBA00004642"/>
    </source>
</evidence>
<dbReference type="PIRSF" id="PIRSF017811">
    <property type="entry name" value="CDK_inhib_pln"/>
    <property type="match status" value="1"/>
</dbReference>
<comment type="caution">
    <text evidence="6">The sequence shown here is derived from an EMBL/GenBank/DDBJ whole genome shotgun (WGS) entry which is preliminary data.</text>
</comment>
<dbReference type="Pfam" id="PF02234">
    <property type="entry name" value="CDI"/>
    <property type="match status" value="1"/>
</dbReference>
<reference evidence="6" key="1">
    <citation type="submission" date="2024-03" db="EMBL/GenBank/DDBJ databases">
        <title>WGS assembly of Saponaria officinalis var. Norfolk2.</title>
        <authorList>
            <person name="Jenkins J."/>
            <person name="Shu S."/>
            <person name="Grimwood J."/>
            <person name="Barry K."/>
            <person name="Goodstein D."/>
            <person name="Schmutz J."/>
            <person name="Leebens-Mack J."/>
            <person name="Osbourn A."/>
        </authorList>
    </citation>
    <scope>NUCLEOTIDE SEQUENCE [LARGE SCALE GENOMIC DNA]</scope>
    <source>
        <strain evidence="6">JIC</strain>
    </source>
</reference>
<feature type="domain" description="Cyclin-dependent kinase inhibitor" evidence="5">
    <location>
        <begin position="185"/>
        <end position="229"/>
    </location>
</feature>
<comment type="subcellular location">
    <subcellularLocation>
        <location evidence="1">Nucleus</location>
        <location evidence="1">Nucleoplasm</location>
    </subcellularLocation>
</comment>
<organism evidence="6 7">
    <name type="scientific">Saponaria officinalis</name>
    <name type="common">Common soapwort</name>
    <name type="synonym">Lychnis saponaria</name>
    <dbReference type="NCBI Taxonomy" id="3572"/>
    <lineage>
        <taxon>Eukaryota</taxon>
        <taxon>Viridiplantae</taxon>
        <taxon>Streptophyta</taxon>
        <taxon>Embryophyta</taxon>
        <taxon>Tracheophyta</taxon>
        <taxon>Spermatophyta</taxon>
        <taxon>Magnoliopsida</taxon>
        <taxon>eudicotyledons</taxon>
        <taxon>Gunneridae</taxon>
        <taxon>Pentapetalae</taxon>
        <taxon>Caryophyllales</taxon>
        <taxon>Caryophyllaceae</taxon>
        <taxon>Caryophylleae</taxon>
        <taxon>Saponaria</taxon>
    </lineage>
</organism>
<evidence type="ECO:0000256" key="2">
    <source>
        <dbReference type="ARBA" id="ARBA00010274"/>
    </source>
</evidence>
<dbReference type="InterPro" id="IPR044275">
    <property type="entry name" value="KRP"/>
</dbReference>
<sequence>MRRFVEKCDEEEEEVVVVDSKIRTRAMAEVKRMKMTTTTTKKKNVSVSVSALTTPYNVYELKIRRLRSNPVSSPVLLHRNETTTTTLEDATISTSSIVNCSSNFASSSSSCSSEFIKDCANTSTPEIVADLEVESSGETSSKFVDCNDDVAREVETRKLDEPEPNRLCLDHSTKKSTVEINSSVMPPSESEIEDFFSSAEKDLQKRFSDKYNFDVVKDVPLEGRYEWAEIKP</sequence>
<dbReference type="Gene3D" id="4.10.365.10">
    <property type="entry name" value="p27"/>
    <property type="match status" value="1"/>
</dbReference>
<protein>
    <recommendedName>
        <fullName evidence="5">Cyclin-dependent kinase inhibitor domain-containing protein</fullName>
    </recommendedName>
</protein>
<dbReference type="Proteomes" id="UP001443914">
    <property type="component" value="Unassembled WGS sequence"/>
</dbReference>
<dbReference type="AlphaFoldDB" id="A0AAW1HPA4"/>
<keyword evidence="3" id="KW-0649">Protein kinase inhibitor</keyword>
<evidence type="ECO:0000313" key="6">
    <source>
        <dbReference type="EMBL" id="KAK9678566.1"/>
    </source>
</evidence>
<keyword evidence="4" id="KW-0131">Cell cycle</keyword>